<dbReference type="Proteomes" id="UP001429100">
    <property type="component" value="Unassembled WGS sequence"/>
</dbReference>
<dbReference type="VEuPathDB" id="CryptoDB:ChTU502y2012_412g0460"/>
<dbReference type="OrthoDB" id="25466at2759"/>
<dbReference type="InterPro" id="IPR024156">
    <property type="entry name" value="Small_GTPase_ARF"/>
</dbReference>
<dbReference type="EMBL" id="LN877947">
    <property type="protein sequence ID" value="CUV04200.1"/>
    <property type="molecule type" value="Genomic_DNA"/>
</dbReference>
<organism evidence="3">
    <name type="scientific">Cryptosporidium hominis</name>
    <dbReference type="NCBI Taxonomy" id="237895"/>
    <lineage>
        <taxon>Eukaryota</taxon>
        <taxon>Sar</taxon>
        <taxon>Alveolata</taxon>
        <taxon>Apicomplexa</taxon>
        <taxon>Conoidasida</taxon>
        <taxon>Coccidia</taxon>
        <taxon>Eucoccidiorida</taxon>
        <taxon>Eimeriorina</taxon>
        <taxon>Cryptosporidiidae</taxon>
        <taxon>Cryptosporidium</taxon>
    </lineage>
</organism>
<accession>A0A0S4TAK1</accession>
<proteinExistence type="predicted"/>
<dbReference type="InterPro" id="IPR006689">
    <property type="entry name" value="Small_GTPase_ARF/SAR"/>
</dbReference>
<dbReference type="Pfam" id="PF00025">
    <property type="entry name" value="Arf"/>
    <property type="match status" value="1"/>
</dbReference>
<evidence type="ECO:0000313" key="3">
    <source>
        <dbReference type="EMBL" id="CUV04200.1"/>
    </source>
</evidence>
<evidence type="ECO:0000313" key="5">
    <source>
        <dbReference type="Proteomes" id="UP001429100"/>
    </source>
</evidence>
<evidence type="ECO:0000256" key="2">
    <source>
        <dbReference type="ARBA" id="ARBA00023134"/>
    </source>
</evidence>
<keyword evidence="2" id="KW-0342">GTP-binding</keyword>
<dbReference type="VEuPathDB" id="CryptoDB:CHUDEA1_2580"/>
<dbReference type="PANTHER" id="PTHR11711">
    <property type="entry name" value="ADP RIBOSYLATION FACTOR-RELATED"/>
    <property type="match status" value="1"/>
</dbReference>
<keyword evidence="1" id="KW-0547">Nucleotide-binding</keyword>
<sequence length="247" mass="27800">MKSLFSFDFLGKCNSRCFNILLTGPASSGRTTFLLRHLKGRYVDSATTEDIYSAVIERENCVLNIVDKDIFSQSDNSYNCTLKIKNRNEIDKNGCIVKKKGKDKMQIISKGTINNEDNSNIDGILFFIDSSDHGRIPLARRLLMQLLKKANKQTPILIIATRQDIIGALAPGELAAKLKIEDIASMFEDQAWDYGIIGVSAYTGLGCNEALDWISEAIWRHQLLCHCIPFNRFCYNLCNSGILMLNF</sequence>
<name>A0A0S4TAK1_CRYHO</name>
<dbReference type="GO" id="GO:0005525">
    <property type="term" value="F:GTP binding"/>
    <property type="evidence" value="ECO:0007669"/>
    <property type="project" value="UniProtKB-KW"/>
</dbReference>
<dbReference type="Gene3D" id="3.40.50.300">
    <property type="entry name" value="P-loop containing nucleotide triphosphate hydrolases"/>
    <property type="match status" value="1"/>
</dbReference>
<reference evidence="4 5" key="1">
    <citation type="submission" date="2014-11" db="EMBL/GenBank/DDBJ databases">
        <title>Comparative genomic analysis of Cryptosporidium hominis reveals occurrence of genetic recombination in virulent subtypes.</title>
        <authorList>
            <person name="Guo Y."/>
            <person name="Tang K."/>
            <person name="Frace M."/>
            <person name="Li N."/>
            <person name="Roellig D.M."/>
            <person name="Sammons S."/>
            <person name="Knipe K."/>
            <person name="Rowe L."/>
            <person name="Feng Y."/>
            <person name="Xiao L."/>
        </authorList>
    </citation>
    <scope>NUCLEOTIDE SEQUENCE [LARGE SCALE GENOMIC DNA]</scope>
    <source>
        <strain evidence="4">30976</strain>
    </source>
</reference>
<dbReference type="EMBL" id="JTAI01000044">
    <property type="protein sequence ID" value="PPS97321.1"/>
    <property type="molecule type" value="Genomic_DNA"/>
</dbReference>
<dbReference type="GO" id="GO:0003924">
    <property type="term" value="F:GTPase activity"/>
    <property type="evidence" value="ECO:0007669"/>
    <property type="project" value="InterPro"/>
</dbReference>
<reference evidence="4 5" key="3">
    <citation type="submission" date="2017-10" db="EMBL/GenBank/DDBJ databases">
        <title>Consistent, comparative and evidence-based genome annotation and re-annotation for the closely-related species, Cryptosporidium parvum, C. hominis and C. tyzzeri.</title>
        <authorList>
            <person name="Baptista R.P."/>
            <person name="Li Y."/>
            <person name="Sateriale A."/>
            <person name="Striepen B."/>
            <person name="Kissinger J.C."/>
        </authorList>
    </citation>
    <scope>NUCLEOTIDE SEQUENCE [LARGE SCALE GENOMIC DNA]</scope>
    <source>
        <strain evidence="4">30976</strain>
    </source>
</reference>
<dbReference type="PROSITE" id="PS51417">
    <property type="entry name" value="ARF"/>
    <property type="match status" value="1"/>
</dbReference>
<protein>
    <submittedName>
        <fullName evidence="4">Small GTPase Arf family protein</fullName>
    </submittedName>
</protein>
<dbReference type="AlphaFoldDB" id="A0A0S4TAK1"/>
<evidence type="ECO:0000256" key="1">
    <source>
        <dbReference type="ARBA" id="ARBA00022741"/>
    </source>
</evidence>
<dbReference type="SUPFAM" id="SSF52540">
    <property type="entry name" value="P-loop containing nucleoside triphosphate hydrolases"/>
    <property type="match status" value="1"/>
</dbReference>
<dbReference type="VEuPathDB" id="CryptoDB:GY17_00001266"/>
<dbReference type="InterPro" id="IPR027417">
    <property type="entry name" value="P-loop_NTPase"/>
</dbReference>
<reference evidence="3" key="2">
    <citation type="submission" date="2015-08" db="EMBL/GenBank/DDBJ databases">
        <authorList>
            <person name="Babu N.S."/>
            <person name="Beckwith C.J."/>
            <person name="Beseler K.G."/>
            <person name="Brison A."/>
            <person name="Carone J.V."/>
            <person name="Caskin T.P."/>
            <person name="Diamond M."/>
            <person name="Durham M.E."/>
            <person name="Foxe J.M."/>
            <person name="Go M."/>
            <person name="Henderson B.A."/>
            <person name="Jones I.B."/>
            <person name="McGettigan J.A."/>
            <person name="Micheletti S.J."/>
            <person name="Nasrallah M.E."/>
            <person name="Ortiz D."/>
            <person name="Piller C.R."/>
            <person name="Privatt S.R."/>
            <person name="Schneider S.L."/>
            <person name="Sharp S."/>
            <person name="Smith T.C."/>
            <person name="Stanton J.D."/>
            <person name="Ullery H.E."/>
            <person name="Wilson R.J."/>
            <person name="Serrano M.G."/>
            <person name="Buck G."/>
            <person name="Lee V."/>
            <person name="Wang Y."/>
            <person name="Carvalho R."/>
            <person name="Voegtly L."/>
            <person name="Shi R."/>
            <person name="Duckworth R."/>
            <person name="Johnson A."/>
            <person name="Loviza R."/>
            <person name="Walstead R."/>
            <person name="Shah Z."/>
            <person name="Kiflezghi M."/>
            <person name="Wade K."/>
            <person name="Ball S.L."/>
            <person name="Bradley K.W."/>
            <person name="Asai D.J."/>
            <person name="Bowman C.A."/>
            <person name="Russell D.A."/>
            <person name="Pope W.H."/>
            <person name="Jacobs-Sera D."/>
            <person name="Hendrix R.W."/>
            <person name="Hatfull G.F."/>
        </authorList>
    </citation>
    <scope>NUCLEOTIDE SEQUENCE [LARGE SCALE GENOMIC DNA]</scope>
</reference>
<gene>
    <name evidence="3" type="ORF">CHUDEA1_2580</name>
    <name evidence="4" type="ORF">GY17_00001266</name>
</gene>
<evidence type="ECO:0000313" key="4">
    <source>
        <dbReference type="EMBL" id="PPS97321.1"/>
    </source>
</evidence>
<dbReference type="VEuPathDB" id="CryptoDB:Chro.10289"/>
<dbReference type="Proteomes" id="UP000199752">
    <property type="component" value="Chromosome 1"/>
</dbReference>
<keyword evidence="5" id="KW-1185">Reference proteome</keyword>